<dbReference type="AlphaFoldDB" id="A0A485LES5"/>
<dbReference type="Gene3D" id="1.10.472.170">
    <property type="match status" value="1"/>
</dbReference>
<evidence type="ECO:0000313" key="4">
    <source>
        <dbReference type="Proteomes" id="UP000332933"/>
    </source>
</evidence>
<accession>A0A485LES5</accession>
<evidence type="ECO:0000256" key="1">
    <source>
        <dbReference type="SAM" id="MobiDB-lite"/>
    </source>
</evidence>
<reference evidence="3 4" key="1">
    <citation type="submission" date="2019-03" db="EMBL/GenBank/DDBJ databases">
        <authorList>
            <person name="Gaulin E."/>
            <person name="Dumas B."/>
        </authorList>
    </citation>
    <scope>NUCLEOTIDE SEQUENCE [LARGE SCALE GENOMIC DNA]</scope>
    <source>
        <strain evidence="3">CBS 568.67</strain>
    </source>
</reference>
<dbReference type="EMBL" id="CAADRA010006836">
    <property type="protein sequence ID" value="VFT97063.1"/>
    <property type="molecule type" value="Genomic_DNA"/>
</dbReference>
<keyword evidence="4" id="KW-1185">Reference proteome</keyword>
<sequence>MEVDARKIRPNRPTFLLESTRVLVCLQFVAELARTFQFPTWSTRRFSKDAMMDYADAHAASFFASLDEGLHGAALEPAVFVASPRVVLAPPLSIEARIVDMLVPTMALRDVAALIPKIHSAQGGSQPSVASKPEAKKKPRRSPQHVCDDCGNIDQARFVVDFAHGDVVCMGASDARGCGNVVQDHLVFEGNAYRCFEGEADRSHHGPAPNPLLSSHHHLKTVVSDGPLRRLVDLVDINLSQMGQDDRRTRVGYKDRMVLDAVRLIDHAGANLALHDLVCARAKHTFARFRTAREHVHKFDATVAACLIDAFRTTQADSLWTRATGDDDDATLHPFACERCMRRFNAKRALQFHTCDRAEADRAAKRARVADV</sequence>
<dbReference type="EMBL" id="VJMH01006813">
    <property type="protein sequence ID" value="KAF0687885.1"/>
    <property type="molecule type" value="Genomic_DNA"/>
</dbReference>
<evidence type="ECO:0000313" key="2">
    <source>
        <dbReference type="EMBL" id="KAF0687885.1"/>
    </source>
</evidence>
<feature type="region of interest" description="Disordered" evidence="1">
    <location>
        <begin position="121"/>
        <end position="146"/>
    </location>
</feature>
<dbReference type="OrthoDB" id="25790at2759"/>
<name>A0A485LES5_9STRA</name>
<organism evidence="3 4">
    <name type="scientific">Aphanomyces stellatus</name>
    <dbReference type="NCBI Taxonomy" id="120398"/>
    <lineage>
        <taxon>Eukaryota</taxon>
        <taxon>Sar</taxon>
        <taxon>Stramenopiles</taxon>
        <taxon>Oomycota</taxon>
        <taxon>Saprolegniomycetes</taxon>
        <taxon>Saprolegniales</taxon>
        <taxon>Verrucalvaceae</taxon>
        <taxon>Aphanomyces</taxon>
    </lineage>
</organism>
<protein>
    <submittedName>
        <fullName evidence="3">Aste57867_20377 protein</fullName>
    </submittedName>
</protein>
<gene>
    <name evidence="3" type="primary">Aste57867_20377</name>
    <name evidence="2" type="ORF">As57867_020311</name>
    <name evidence="3" type="ORF">ASTE57867_20377</name>
</gene>
<evidence type="ECO:0000313" key="3">
    <source>
        <dbReference type="EMBL" id="VFT97063.1"/>
    </source>
</evidence>
<proteinExistence type="predicted"/>
<dbReference type="Proteomes" id="UP000332933">
    <property type="component" value="Unassembled WGS sequence"/>
</dbReference>
<dbReference type="SUPFAM" id="SSF57783">
    <property type="entry name" value="Zinc beta-ribbon"/>
    <property type="match status" value="1"/>
</dbReference>
<reference evidence="2" key="2">
    <citation type="submission" date="2019-06" db="EMBL/GenBank/DDBJ databases">
        <title>Genomics analysis of Aphanomyces spp. identifies a new class of oomycete effector associated with host adaptation.</title>
        <authorList>
            <person name="Gaulin E."/>
        </authorList>
    </citation>
    <scope>NUCLEOTIDE SEQUENCE</scope>
    <source>
        <strain evidence="2">CBS 578.67</strain>
    </source>
</reference>